<name>A0A7X6KWI8_9CELL</name>
<dbReference type="RefSeq" id="WP_168630674.1">
    <property type="nucleotide sequence ID" value="NZ_JAAXOX010000007.1"/>
</dbReference>
<feature type="domain" description="Flagellar hook-length control protein-like C-terminal" evidence="3">
    <location>
        <begin position="119"/>
        <end position="184"/>
    </location>
</feature>
<organism evidence="4 5">
    <name type="scientific">Cellulomonas denverensis</name>
    <dbReference type="NCBI Taxonomy" id="264297"/>
    <lineage>
        <taxon>Bacteria</taxon>
        <taxon>Bacillati</taxon>
        <taxon>Actinomycetota</taxon>
        <taxon>Actinomycetes</taxon>
        <taxon>Micrococcales</taxon>
        <taxon>Cellulomonadaceae</taxon>
        <taxon>Cellulomonas</taxon>
    </lineage>
</organism>
<sequence length="242" mass="23864">AWRTRHTGARPRWALPALAVWLVATAGSALPPAAAQQPTAPALAPATEPATASASTRTAEPATPAASAPAASAPTPVSTPSAPVQVGSVALPTAARETAAPLADQLAGKLAEQLPALRAAGPGRHVLSMTVTPEHFGTVQVIAHISAESVRVELVGATDAARDSLRAALPDLRRDLAGSGLSSDVQLGDPGSGASGSTGDGGRSPQSTRTGTGPVTPATADRPDPVPTVRPGSATGGLDLLV</sequence>
<keyword evidence="4" id="KW-0282">Flagellum</keyword>
<feature type="compositionally biased region" description="Low complexity" evidence="1">
    <location>
        <begin position="33"/>
        <end position="83"/>
    </location>
</feature>
<feature type="region of interest" description="Disordered" evidence="1">
    <location>
        <begin position="179"/>
        <end position="242"/>
    </location>
</feature>
<keyword evidence="5" id="KW-1185">Reference proteome</keyword>
<feature type="signal peptide" evidence="2">
    <location>
        <begin position="1"/>
        <end position="35"/>
    </location>
</feature>
<keyword evidence="4" id="KW-0969">Cilium</keyword>
<comment type="caution">
    <text evidence="4">The sequence shown here is derived from an EMBL/GenBank/DDBJ whole genome shotgun (WGS) entry which is preliminary data.</text>
</comment>
<protein>
    <submittedName>
        <fullName evidence="4">Flagellar hook-length control protein FliK</fullName>
    </submittedName>
</protein>
<dbReference type="Pfam" id="PF02120">
    <property type="entry name" value="Flg_hook"/>
    <property type="match status" value="1"/>
</dbReference>
<dbReference type="EMBL" id="JAAXOX010000007">
    <property type="protein sequence ID" value="NKY23534.1"/>
    <property type="molecule type" value="Genomic_DNA"/>
</dbReference>
<keyword evidence="4" id="KW-0966">Cell projection</keyword>
<feature type="chain" id="PRO_5031061959" evidence="2">
    <location>
        <begin position="36"/>
        <end position="242"/>
    </location>
</feature>
<gene>
    <name evidence="4" type="ORF">HGA03_12755</name>
</gene>
<evidence type="ECO:0000256" key="2">
    <source>
        <dbReference type="SAM" id="SignalP"/>
    </source>
</evidence>
<proteinExistence type="predicted"/>
<feature type="region of interest" description="Disordered" evidence="1">
    <location>
        <begin position="33"/>
        <end position="84"/>
    </location>
</feature>
<feature type="compositionally biased region" description="Gly residues" evidence="1">
    <location>
        <begin position="190"/>
        <end position="202"/>
    </location>
</feature>
<keyword evidence="2" id="KW-0732">Signal</keyword>
<dbReference type="InterPro" id="IPR021136">
    <property type="entry name" value="Flagellar_hook_control-like_C"/>
</dbReference>
<evidence type="ECO:0000259" key="3">
    <source>
        <dbReference type="Pfam" id="PF02120"/>
    </source>
</evidence>
<evidence type="ECO:0000313" key="5">
    <source>
        <dbReference type="Proteomes" id="UP000581206"/>
    </source>
</evidence>
<dbReference type="Gene3D" id="3.30.750.140">
    <property type="match status" value="1"/>
</dbReference>
<reference evidence="4 5" key="1">
    <citation type="submission" date="2020-04" db="EMBL/GenBank/DDBJ databases">
        <title>MicrobeNet Type strains.</title>
        <authorList>
            <person name="Nicholson A.C."/>
        </authorList>
    </citation>
    <scope>NUCLEOTIDE SEQUENCE [LARGE SCALE GENOMIC DNA]</scope>
    <source>
        <strain evidence="4 5">ATCC BAA-788</strain>
    </source>
</reference>
<dbReference type="Proteomes" id="UP000581206">
    <property type="component" value="Unassembled WGS sequence"/>
</dbReference>
<feature type="non-terminal residue" evidence="4">
    <location>
        <position position="1"/>
    </location>
</feature>
<accession>A0A7X6KWI8</accession>
<dbReference type="CDD" id="cd17470">
    <property type="entry name" value="T3SS_Flik_C"/>
    <property type="match status" value="1"/>
</dbReference>
<dbReference type="InterPro" id="IPR038610">
    <property type="entry name" value="FliK-like_C_sf"/>
</dbReference>
<evidence type="ECO:0000256" key="1">
    <source>
        <dbReference type="SAM" id="MobiDB-lite"/>
    </source>
</evidence>
<evidence type="ECO:0000313" key="4">
    <source>
        <dbReference type="EMBL" id="NKY23534.1"/>
    </source>
</evidence>
<dbReference type="AlphaFoldDB" id="A0A7X6KWI8"/>